<dbReference type="InterPro" id="IPR003856">
    <property type="entry name" value="LPS_length_determ_N"/>
</dbReference>
<dbReference type="GO" id="GO:0004713">
    <property type="term" value="F:protein tyrosine kinase activity"/>
    <property type="evidence" value="ECO:0007669"/>
    <property type="project" value="TreeGrafter"/>
</dbReference>
<sequence length="743" mass="80514">MTETRDGRGARERFSDGTRFVATLEMLFDHRRTIAATLCASLLAGAAYIVAAPSVYQAEILVQIVDSSEAGAARGLLGEIYTLFDVKSTAAAETQILASRLVLSRTVDALNLFIDARPERFPLVGEWIARQTAGLSEPGMFGYGGYTWAQERIDVAGFDIPHAYLDQRFTLTRLGADRYRVAGPGLPAPVHGRIGRPERFPVQGGEIVLHVASLDARAGARFMLARHSRTRTIERLRADLNAWEKVKQSDVIFATLRGTDPVLVTRVLNEIGRQYVALNTEQRALEAARSLSFLERQEPFLKAQLTESEARLTALRNQQGSVDLAEEARIALIHAADDASRLIELRQRRETLLSRYAPGHADVLAIDRQLSVLDRDRRRAEEKIRRLPDLQQQVLRRMLDVKVNTDLYTALLNNIQQLQLVRAGKIGNVRLVDVADVPEEPIGPRKKLIVIASTLFGLVAGCVGTIAGALLRRGVTDPRAIEHRVGVRVLVSVPFSACAPAFAGAAGHAPACRAIGRDDDPAIDSLRALRVMLEHLRPGPGHRIVAVTDAAERAGARFVVMRLARIYAAAAARVLVLDGDMRSGGLSRACGHGRAPGLSEIAADGRMPADLVIRDVVNGIDLLTAGTTGGHAADRLTSRPVWQRIAAFARDYDAVLIACGPALTAPDAAALASVADTTLLVAHAGRTTLNQLEDAVDRLTSSGANIGGIVLNGVHPRMPHKRPDVTPAPHVRAGRARYRESKS</sequence>
<dbReference type="AlphaFoldDB" id="A0AAW3PTR9"/>
<dbReference type="PANTHER" id="PTHR32309">
    <property type="entry name" value="TYROSINE-PROTEIN KINASE"/>
    <property type="match status" value="1"/>
</dbReference>
<evidence type="ECO:0000256" key="2">
    <source>
        <dbReference type="ARBA" id="ARBA00022475"/>
    </source>
</evidence>
<comment type="subcellular location">
    <subcellularLocation>
        <location evidence="1">Cell membrane</location>
        <topology evidence="1">Multi-pass membrane protein</topology>
    </subcellularLocation>
</comment>
<evidence type="ECO:0000256" key="6">
    <source>
        <dbReference type="ARBA" id="ARBA00022989"/>
    </source>
</evidence>
<keyword evidence="2" id="KW-1003">Cell membrane</keyword>
<evidence type="ECO:0000259" key="10">
    <source>
        <dbReference type="Pfam" id="PF02706"/>
    </source>
</evidence>
<feature type="transmembrane region" description="Helical" evidence="9">
    <location>
        <begin position="34"/>
        <end position="56"/>
    </location>
</feature>
<keyword evidence="7 9" id="KW-0472">Membrane</keyword>
<evidence type="ECO:0000256" key="7">
    <source>
        <dbReference type="ARBA" id="ARBA00023136"/>
    </source>
</evidence>
<evidence type="ECO:0008006" key="14">
    <source>
        <dbReference type="Google" id="ProtNLM"/>
    </source>
</evidence>
<dbReference type="GO" id="GO:0005886">
    <property type="term" value="C:plasma membrane"/>
    <property type="evidence" value="ECO:0007669"/>
    <property type="project" value="UniProtKB-SubCell"/>
</dbReference>
<gene>
    <name evidence="12" type="ORF">WS64_28475</name>
</gene>
<name>A0AAW3PTR9_9BURK</name>
<dbReference type="InterPro" id="IPR005702">
    <property type="entry name" value="Wzc-like_C"/>
</dbReference>
<feature type="domain" description="Polysaccharide chain length determinant N-terminal" evidence="10">
    <location>
        <begin position="24"/>
        <end position="109"/>
    </location>
</feature>
<accession>A0AAW3PTR9</accession>
<dbReference type="Pfam" id="PF13807">
    <property type="entry name" value="GNVR"/>
    <property type="match status" value="1"/>
</dbReference>
<feature type="domain" description="Tyrosine-protein kinase G-rich" evidence="11">
    <location>
        <begin position="389"/>
        <end position="466"/>
    </location>
</feature>
<dbReference type="EMBL" id="LNJP01000003">
    <property type="protein sequence ID" value="KWZ32159.1"/>
    <property type="molecule type" value="Genomic_DNA"/>
</dbReference>
<keyword evidence="3 9" id="KW-0812">Transmembrane</keyword>
<dbReference type="InterPro" id="IPR027417">
    <property type="entry name" value="P-loop_NTPase"/>
</dbReference>
<feature type="region of interest" description="Disordered" evidence="8">
    <location>
        <begin position="713"/>
        <end position="743"/>
    </location>
</feature>
<dbReference type="Proteomes" id="UP000070434">
    <property type="component" value="Unassembled WGS sequence"/>
</dbReference>
<evidence type="ECO:0000256" key="3">
    <source>
        <dbReference type="ARBA" id="ARBA00022692"/>
    </source>
</evidence>
<evidence type="ECO:0000256" key="4">
    <source>
        <dbReference type="ARBA" id="ARBA00022741"/>
    </source>
</evidence>
<proteinExistence type="predicted"/>
<dbReference type="PANTHER" id="PTHR32309:SF32">
    <property type="entry name" value="TYROSINE-PROTEIN KINASE ETK-RELATED"/>
    <property type="match status" value="1"/>
</dbReference>
<comment type="caution">
    <text evidence="12">The sequence shown here is derived from an EMBL/GenBank/DDBJ whole genome shotgun (WGS) entry which is preliminary data.</text>
</comment>
<organism evidence="12 13">
    <name type="scientific">Burkholderia anthina</name>
    <dbReference type="NCBI Taxonomy" id="179879"/>
    <lineage>
        <taxon>Bacteria</taxon>
        <taxon>Pseudomonadati</taxon>
        <taxon>Pseudomonadota</taxon>
        <taxon>Betaproteobacteria</taxon>
        <taxon>Burkholderiales</taxon>
        <taxon>Burkholderiaceae</taxon>
        <taxon>Burkholderia</taxon>
        <taxon>Burkholderia cepacia complex</taxon>
    </lineage>
</organism>
<keyword evidence="5" id="KW-0067">ATP-binding</keyword>
<evidence type="ECO:0000259" key="11">
    <source>
        <dbReference type="Pfam" id="PF13807"/>
    </source>
</evidence>
<evidence type="ECO:0000256" key="1">
    <source>
        <dbReference type="ARBA" id="ARBA00004651"/>
    </source>
</evidence>
<keyword evidence="4" id="KW-0547">Nucleotide-binding</keyword>
<evidence type="ECO:0000313" key="13">
    <source>
        <dbReference type="Proteomes" id="UP000070434"/>
    </source>
</evidence>
<evidence type="ECO:0000256" key="5">
    <source>
        <dbReference type="ARBA" id="ARBA00022840"/>
    </source>
</evidence>
<protein>
    <recommendedName>
        <fullName evidence="14">Tyrosine protein kinase</fullName>
    </recommendedName>
</protein>
<dbReference type="InterPro" id="IPR050445">
    <property type="entry name" value="Bact_polysacc_biosynth/exp"/>
</dbReference>
<evidence type="ECO:0000313" key="12">
    <source>
        <dbReference type="EMBL" id="KWZ32159.1"/>
    </source>
</evidence>
<dbReference type="SUPFAM" id="SSF52540">
    <property type="entry name" value="P-loop containing nucleoside triphosphate hydrolases"/>
    <property type="match status" value="1"/>
</dbReference>
<dbReference type="InterPro" id="IPR032807">
    <property type="entry name" value="GNVR"/>
</dbReference>
<evidence type="ECO:0000256" key="9">
    <source>
        <dbReference type="SAM" id="Phobius"/>
    </source>
</evidence>
<dbReference type="Gene3D" id="3.40.50.300">
    <property type="entry name" value="P-loop containing nucleotide triphosphate hydrolases"/>
    <property type="match status" value="1"/>
</dbReference>
<reference evidence="12 13" key="1">
    <citation type="submission" date="2015-11" db="EMBL/GenBank/DDBJ databases">
        <authorList>
            <person name="Sahl J."/>
            <person name="Wagner D."/>
            <person name="Keim P."/>
        </authorList>
    </citation>
    <scope>NUCLEOTIDE SEQUENCE [LARGE SCALE GENOMIC DNA]</scope>
    <source>
        <strain evidence="12 13">AZ-4-2-10-S1-D7</strain>
    </source>
</reference>
<dbReference type="Pfam" id="PF23607">
    <property type="entry name" value="WZC_N"/>
    <property type="match status" value="1"/>
</dbReference>
<dbReference type="RefSeq" id="WP_060968427.1">
    <property type="nucleotide sequence ID" value="NZ_LNJP01000003.1"/>
</dbReference>
<keyword evidence="6 9" id="KW-1133">Transmembrane helix</keyword>
<evidence type="ECO:0000256" key="8">
    <source>
        <dbReference type="SAM" id="MobiDB-lite"/>
    </source>
</evidence>
<dbReference type="CDD" id="cd05387">
    <property type="entry name" value="BY-kinase"/>
    <property type="match status" value="1"/>
</dbReference>
<feature type="transmembrane region" description="Helical" evidence="9">
    <location>
        <begin position="448"/>
        <end position="471"/>
    </location>
</feature>
<dbReference type="Pfam" id="PF02706">
    <property type="entry name" value="Wzz"/>
    <property type="match status" value="1"/>
</dbReference>